<evidence type="ECO:0000313" key="12">
    <source>
        <dbReference type="Proteomes" id="UP000179807"/>
    </source>
</evidence>
<protein>
    <recommendedName>
        <fullName evidence="1">non-specific serine/threonine protein kinase</fullName>
        <ecNumber evidence="1">2.7.11.1</ecNumber>
    </recommendedName>
</protein>
<evidence type="ECO:0000256" key="1">
    <source>
        <dbReference type="ARBA" id="ARBA00012513"/>
    </source>
</evidence>
<dbReference type="PANTHER" id="PTHR24356:SF1">
    <property type="entry name" value="SERINE_THREONINE-PROTEIN KINASE GREATWALL"/>
    <property type="match status" value="1"/>
</dbReference>
<gene>
    <name evidence="11" type="ORF">TRFO_13720</name>
</gene>
<dbReference type="VEuPathDB" id="TrichDB:TRFO_13720"/>
<evidence type="ECO:0000256" key="8">
    <source>
        <dbReference type="ARBA" id="ARBA00048679"/>
    </source>
</evidence>
<evidence type="ECO:0000256" key="2">
    <source>
        <dbReference type="ARBA" id="ARBA00022527"/>
    </source>
</evidence>
<proteinExistence type="predicted"/>
<comment type="catalytic activity">
    <reaction evidence="8">
        <text>L-seryl-[protein] + ATP = O-phospho-L-seryl-[protein] + ADP + H(+)</text>
        <dbReference type="Rhea" id="RHEA:17989"/>
        <dbReference type="Rhea" id="RHEA-COMP:9863"/>
        <dbReference type="Rhea" id="RHEA-COMP:11604"/>
        <dbReference type="ChEBI" id="CHEBI:15378"/>
        <dbReference type="ChEBI" id="CHEBI:29999"/>
        <dbReference type="ChEBI" id="CHEBI:30616"/>
        <dbReference type="ChEBI" id="CHEBI:83421"/>
        <dbReference type="ChEBI" id="CHEBI:456216"/>
        <dbReference type="EC" id="2.7.11.1"/>
    </reaction>
</comment>
<comment type="catalytic activity">
    <reaction evidence="7">
        <text>L-threonyl-[protein] + ATP = O-phospho-L-threonyl-[protein] + ADP + H(+)</text>
        <dbReference type="Rhea" id="RHEA:46608"/>
        <dbReference type="Rhea" id="RHEA-COMP:11060"/>
        <dbReference type="Rhea" id="RHEA-COMP:11605"/>
        <dbReference type="ChEBI" id="CHEBI:15378"/>
        <dbReference type="ChEBI" id="CHEBI:30013"/>
        <dbReference type="ChEBI" id="CHEBI:30616"/>
        <dbReference type="ChEBI" id="CHEBI:61977"/>
        <dbReference type="ChEBI" id="CHEBI:456216"/>
        <dbReference type="EC" id="2.7.11.1"/>
    </reaction>
</comment>
<dbReference type="Gene3D" id="3.30.200.20">
    <property type="entry name" value="Phosphorylase Kinase, domain 1"/>
    <property type="match status" value="1"/>
</dbReference>
<evidence type="ECO:0000313" key="11">
    <source>
        <dbReference type="EMBL" id="OHT15881.1"/>
    </source>
</evidence>
<dbReference type="InterPro" id="IPR000719">
    <property type="entry name" value="Prot_kinase_dom"/>
</dbReference>
<evidence type="ECO:0000256" key="5">
    <source>
        <dbReference type="ARBA" id="ARBA00022777"/>
    </source>
</evidence>
<comment type="caution">
    <text evidence="11">The sequence shown here is derived from an EMBL/GenBank/DDBJ whole genome shotgun (WGS) entry which is preliminary data.</text>
</comment>
<dbReference type="PANTHER" id="PTHR24356">
    <property type="entry name" value="SERINE/THREONINE-PROTEIN KINASE"/>
    <property type="match status" value="1"/>
</dbReference>
<dbReference type="PROSITE" id="PS50011">
    <property type="entry name" value="PROTEIN_KINASE_DOM"/>
    <property type="match status" value="1"/>
</dbReference>
<dbReference type="RefSeq" id="XP_068369017.1">
    <property type="nucleotide sequence ID" value="XM_068497412.1"/>
</dbReference>
<dbReference type="Pfam" id="PF00069">
    <property type="entry name" value="Pkinase"/>
    <property type="match status" value="1"/>
</dbReference>
<feature type="region of interest" description="Disordered" evidence="9">
    <location>
        <begin position="1"/>
        <end position="34"/>
    </location>
</feature>
<dbReference type="GeneID" id="94832116"/>
<keyword evidence="12" id="KW-1185">Reference proteome</keyword>
<dbReference type="GO" id="GO:0035556">
    <property type="term" value="P:intracellular signal transduction"/>
    <property type="evidence" value="ECO:0007669"/>
    <property type="project" value="TreeGrafter"/>
</dbReference>
<keyword evidence="5" id="KW-0418">Kinase</keyword>
<evidence type="ECO:0000256" key="7">
    <source>
        <dbReference type="ARBA" id="ARBA00047899"/>
    </source>
</evidence>
<organism evidence="11 12">
    <name type="scientific">Tritrichomonas foetus</name>
    <dbReference type="NCBI Taxonomy" id="1144522"/>
    <lineage>
        <taxon>Eukaryota</taxon>
        <taxon>Metamonada</taxon>
        <taxon>Parabasalia</taxon>
        <taxon>Tritrichomonadida</taxon>
        <taxon>Tritrichomonadidae</taxon>
        <taxon>Tritrichomonas</taxon>
    </lineage>
</organism>
<evidence type="ECO:0000256" key="6">
    <source>
        <dbReference type="ARBA" id="ARBA00022840"/>
    </source>
</evidence>
<dbReference type="EMBL" id="MLAK01000176">
    <property type="protein sequence ID" value="OHT15881.1"/>
    <property type="molecule type" value="Genomic_DNA"/>
</dbReference>
<evidence type="ECO:0000256" key="4">
    <source>
        <dbReference type="ARBA" id="ARBA00022741"/>
    </source>
</evidence>
<name>A0A1J4KXA0_9EUKA</name>
<dbReference type="GO" id="GO:0005524">
    <property type="term" value="F:ATP binding"/>
    <property type="evidence" value="ECO:0007669"/>
    <property type="project" value="UniProtKB-KW"/>
</dbReference>
<dbReference type="EC" id="2.7.11.1" evidence="1"/>
<evidence type="ECO:0000256" key="3">
    <source>
        <dbReference type="ARBA" id="ARBA00022679"/>
    </source>
</evidence>
<accession>A0A1J4KXA0</accession>
<keyword evidence="2" id="KW-0723">Serine/threonine-protein kinase</keyword>
<dbReference type="InterPro" id="IPR050236">
    <property type="entry name" value="Ser_Thr_kinase_AGC"/>
</dbReference>
<sequence length="482" mass="54396">MNKPKPAGKDGGDPPASKPVSHIAPFPHFNPLSSTLRRERVPSIKLTNESPTKIDDFPHISIMLPAKTTDNIHKAQVNSLFSASTLSNRNMMLNQNYLLLKSQKMILERTFERATELFSQGHPTNLQENIKRSISTVLNSPYSTLFDEVSKQSEVLQNILQSTTIKSGSEEQRLLSTVLSVFIAILRMKTVICTTSTSDSPTRRGRRNSSVTNIGDIKISKDGVVEEGESIKMIQEINSSSENFICRICEEVVPLDLIEQHSALCIKAHQTLFNFYKCGEQLKSLKSAIATQFLSEQWPGEQQNALAVVFPVLYLYSFISLAIDIQNTDRDAMEQLDIVHQGMSNYEIPDEVKQLLPIFTTAKQLVIKKKQCCTDLVSASIAINATTRWHRYSSISGIHTHLSDFEIIGRLSSGAFARVYLSRKKKTGDLFAVKVIKRSNMNQKNQVRAVSTERDIMRRLHSPYVVNFCMFFMNEECEKKLI</sequence>
<keyword evidence="3" id="KW-0808">Transferase</keyword>
<dbReference type="SUPFAM" id="SSF56112">
    <property type="entry name" value="Protein kinase-like (PK-like)"/>
    <property type="match status" value="1"/>
</dbReference>
<dbReference type="GO" id="GO:0004674">
    <property type="term" value="F:protein serine/threonine kinase activity"/>
    <property type="evidence" value="ECO:0007669"/>
    <property type="project" value="UniProtKB-KW"/>
</dbReference>
<evidence type="ECO:0000256" key="9">
    <source>
        <dbReference type="SAM" id="MobiDB-lite"/>
    </source>
</evidence>
<dbReference type="InterPro" id="IPR011009">
    <property type="entry name" value="Kinase-like_dom_sf"/>
</dbReference>
<dbReference type="AlphaFoldDB" id="A0A1J4KXA0"/>
<keyword evidence="4" id="KW-0547">Nucleotide-binding</keyword>
<feature type="domain" description="Protein kinase" evidence="10">
    <location>
        <begin position="405"/>
        <end position="482"/>
    </location>
</feature>
<evidence type="ECO:0000259" key="10">
    <source>
        <dbReference type="PROSITE" id="PS50011"/>
    </source>
</evidence>
<dbReference type="Proteomes" id="UP000179807">
    <property type="component" value="Unassembled WGS sequence"/>
</dbReference>
<keyword evidence="6" id="KW-0067">ATP-binding</keyword>
<reference evidence="11" key="1">
    <citation type="submission" date="2016-10" db="EMBL/GenBank/DDBJ databases">
        <authorList>
            <person name="Benchimol M."/>
            <person name="Almeida L.G."/>
            <person name="Vasconcelos A.T."/>
            <person name="Perreira-Neves A."/>
            <person name="Rosa I.A."/>
            <person name="Tasca T."/>
            <person name="Bogo M.R."/>
            <person name="de Souza W."/>
        </authorList>
    </citation>
    <scope>NUCLEOTIDE SEQUENCE [LARGE SCALE GENOMIC DNA]</scope>
    <source>
        <strain evidence="11">K</strain>
    </source>
</reference>